<name>A0ABY4YUP0_9MICO</name>
<proteinExistence type="predicted"/>
<sequence length="299" mass="32793">MITDEELVRAGTALDDRFGAERATAFGQALPGLVADLIDRWELEVREVLPSGATSVVLAVTDLTGTAGALKVSPDAEFLARQSTMLTHLAPTGRVPRVLHEDASAGAVLLEQVLPGETLDSSRATPPTPQEWADLLQDLHGTSTVGVTDLLRQRCEDMFRRIGARQALERVSAHIPRELWAHTVQECQSLLETDREQVVIHGDLHLGNVLRSQEHGLVVIDPKLCVGDRCFDLVDFVVTNGTSDQMTTRALELAPLVGIDAERVLRWCRVNAVATAISRTTWTGPDEWTQTLLEFAQQR</sequence>
<protein>
    <submittedName>
        <fullName evidence="1">Aminoglycoside phosphotransferase family protein</fullName>
    </submittedName>
</protein>
<dbReference type="Pfam" id="PF04655">
    <property type="entry name" value="APH_6_hur"/>
    <property type="match status" value="1"/>
</dbReference>
<dbReference type="EMBL" id="CP099489">
    <property type="protein sequence ID" value="USQ80312.1"/>
    <property type="molecule type" value="Genomic_DNA"/>
</dbReference>
<dbReference type="SUPFAM" id="SSF56112">
    <property type="entry name" value="Protein kinase-like (PK-like)"/>
    <property type="match status" value="1"/>
</dbReference>
<accession>A0ABY4YUP0</accession>
<dbReference type="Proteomes" id="UP001056455">
    <property type="component" value="Chromosome"/>
</dbReference>
<evidence type="ECO:0000313" key="1">
    <source>
        <dbReference type="EMBL" id="USQ80312.1"/>
    </source>
</evidence>
<reference evidence="1" key="1">
    <citation type="submission" date="2022-06" db="EMBL/GenBank/DDBJ databases">
        <title>Ornithinimicrobium HY1793.</title>
        <authorList>
            <person name="Huang Y."/>
        </authorList>
    </citation>
    <scope>NUCLEOTIDE SEQUENCE</scope>
    <source>
        <strain evidence="1">HY1793</strain>
    </source>
</reference>
<dbReference type="InterPro" id="IPR011009">
    <property type="entry name" value="Kinase-like_dom_sf"/>
</dbReference>
<evidence type="ECO:0000313" key="2">
    <source>
        <dbReference type="Proteomes" id="UP001056455"/>
    </source>
</evidence>
<gene>
    <name evidence="1" type="ORF">NF556_01215</name>
</gene>
<dbReference type="RefSeq" id="WP_252593688.1">
    <property type="nucleotide sequence ID" value="NZ_CP099489.1"/>
</dbReference>
<keyword evidence="2" id="KW-1185">Reference proteome</keyword>
<dbReference type="InterPro" id="IPR006748">
    <property type="entry name" value="NH2Glyco/OHUrea_AB-resist_kin"/>
</dbReference>
<dbReference type="Gene3D" id="1.10.510.10">
    <property type="entry name" value="Transferase(Phosphotransferase) domain 1"/>
    <property type="match status" value="1"/>
</dbReference>
<organism evidence="1 2">
    <name type="scientific">Ornithinimicrobium faecis</name>
    <dbReference type="NCBI Taxonomy" id="2934158"/>
    <lineage>
        <taxon>Bacteria</taxon>
        <taxon>Bacillati</taxon>
        <taxon>Actinomycetota</taxon>
        <taxon>Actinomycetes</taxon>
        <taxon>Micrococcales</taxon>
        <taxon>Ornithinimicrobiaceae</taxon>
        <taxon>Ornithinimicrobium</taxon>
    </lineage>
</organism>
<dbReference type="Gene3D" id="1.20.1270.240">
    <property type="match status" value="1"/>
</dbReference>